<dbReference type="PANTHER" id="PTHR11012">
    <property type="entry name" value="PROTEIN KINASE-LIKE DOMAIN-CONTAINING"/>
    <property type="match status" value="1"/>
</dbReference>
<dbReference type="Gene3D" id="3.90.1200.10">
    <property type="match status" value="1"/>
</dbReference>
<dbReference type="OrthoDB" id="6332129at2759"/>
<accession>A0A0K2T5K9</accession>
<name>A0A0K2T5K9_LEPSM</name>
<reference evidence="2" key="1">
    <citation type="submission" date="2014-05" db="EMBL/GenBank/DDBJ databases">
        <authorList>
            <person name="Chronopoulou M."/>
        </authorList>
    </citation>
    <scope>NUCLEOTIDE SEQUENCE</scope>
    <source>
        <tissue evidence="2">Whole organism</tissue>
    </source>
</reference>
<sequence length="455" mass="53363">MASFLPRSNVPKQSENLNQNILEIILTKHSGDCIQVKDLKIYNKQAGLCNENFQSDIVKITAKLSNDQDLHLISKETMNGVPIWIRLLAAIHRPFYKEAHWYSVSLPLLSANWPFIAELAPQSYYVYINSDLSLKRSWFCRNKDIRPTMIQLKSEKGIILLENVTEKKGDERFKKIDVTSSIDIVIAKSALRSMGHFHGIWWQFLNRKNTKVTYKPNLTPSDFEHNFMTNDSSAGFKKMFKPLMKMYQKVLINHLPGPEGVSLGKRTMSYFTGGKILEVFQRLLTMTVKEQSMYKTMMHGDFWRNNLLYRPSDNHVLMIDYQGLMIAHPARDFWYFVYSCSDRDWRQKHLEDCKKEYFTIFSSYLNEYMDVNYEAFSEELEETRGFALIYPMIVEILSNYPEEINRNSFFMIGKDYKKMFKAIVTKETESDHPGVKRIRRRLIDTAQDLADLSII</sequence>
<dbReference type="InterPro" id="IPR011009">
    <property type="entry name" value="Kinase-like_dom_sf"/>
</dbReference>
<dbReference type="SMART" id="SM00587">
    <property type="entry name" value="CHK"/>
    <property type="match status" value="1"/>
</dbReference>
<dbReference type="PANTHER" id="PTHR11012:SF30">
    <property type="entry name" value="PROTEIN KINASE-LIKE DOMAIN-CONTAINING"/>
    <property type="match status" value="1"/>
</dbReference>
<dbReference type="InterPro" id="IPR015897">
    <property type="entry name" value="CHK_kinase-like"/>
</dbReference>
<dbReference type="InterPro" id="IPR004119">
    <property type="entry name" value="EcKL"/>
</dbReference>
<organism evidence="2">
    <name type="scientific">Lepeophtheirus salmonis</name>
    <name type="common">Salmon louse</name>
    <name type="synonym">Caligus salmonis</name>
    <dbReference type="NCBI Taxonomy" id="72036"/>
    <lineage>
        <taxon>Eukaryota</taxon>
        <taxon>Metazoa</taxon>
        <taxon>Ecdysozoa</taxon>
        <taxon>Arthropoda</taxon>
        <taxon>Crustacea</taxon>
        <taxon>Multicrustacea</taxon>
        <taxon>Hexanauplia</taxon>
        <taxon>Copepoda</taxon>
        <taxon>Siphonostomatoida</taxon>
        <taxon>Caligidae</taxon>
        <taxon>Lepeophtheirus</taxon>
    </lineage>
</organism>
<feature type="domain" description="CHK kinase-like" evidence="1">
    <location>
        <begin position="159"/>
        <end position="367"/>
    </location>
</feature>
<evidence type="ECO:0000313" key="2">
    <source>
        <dbReference type="EMBL" id="CDW21100.1"/>
    </source>
</evidence>
<dbReference type="Pfam" id="PF02958">
    <property type="entry name" value="EcKL"/>
    <property type="match status" value="1"/>
</dbReference>
<protein>
    <submittedName>
        <fullName evidence="2">Putative LOC100203980 [Hydra vulgaris]</fullName>
    </submittedName>
</protein>
<dbReference type="AlphaFoldDB" id="A0A0K2T5K9"/>
<proteinExistence type="predicted"/>
<dbReference type="EMBL" id="HACA01003739">
    <property type="protein sequence ID" value="CDW21100.1"/>
    <property type="molecule type" value="Transcribed_RNA"/>
</dbReference>
<evidence type="ECO:0000259" key="1">
    <source>
        <dbReference type="SMART" id="SM00587"/>
    </source>
</evidence>
<dbReference type="SUPFAM" id="SSF56112">
    <property type="entry name" value="Protein kinase-like (PK-like)"/>
    <property type="match status" value="1"/>
</dbReference>